<keyword evidence="1" id="KW-0812">Transmembrane</keyword>
<name>A0A2S8FQJ5_9BACT</name>
<reference evidence="2 3" key="1">
    <citation type="submission" date="2018-02" db="EMBL/GenBank/DDBJ databases">
        <title>Comparative genomes isolates from brazilian mangrove.</title>
        <authorList>
            <person name="Araujo J.E."/>
            <person name="Taketani R.G."/>
            <person name="Silva M.C.P."/>
            <person name="Loureco M.V."/>
            <person name="Andreote F.D."/>
        </authorList>
    </citation>
    <scope>NUCLEOTIDE SEQUENCE [LARGE SCALE GENOMIC DNA]</scope>
    <source>
        <strain evidence="2 3">Hex-1 MGV</strain>
    </source>
</reference>
<dbReference type="AlphaFoldDB" id="A0A2S8FQJ5"/>
<proteinExistence type="predicted"/>
<feature type="transmembrane region" description="Helical" evidence="1">
    <location>
        <begin position="83"/>
        <end position="100"/>
    </location>
</feature>
<keyword evidence="1" id="KW-0472">Membrane</keyword>
<evidence type="ECO:0000313" key="2">
    <source>
        <dbReference type="EMBL" id="PQO34456.1"/>
    </source>
</evidence>
<organism evidence="2 3">
    <name type="scientific">Blastopirellula marina</name>
    <dbReference type="NCBI Taxonomy" id="124"/>
    <lineage>
        <taxon>Bacteria</taxon>
        <taxon>Pseudomonadati</taxon>
        <taxon>Planctomycetota</taxon>
        <taxon>Planctomycetia</taxon>
        <taxon>Pirellulales</taxon>
        <taxon>Pirellulaceae</taxon>
        <taxon>Blastopirellula</taxon>
    </lineage>
</organism>
<dbReference type="Proteomes" id="UP000238322">
    <property type="component" value="Unassembled WGS sequence"/>
</dbReference>
<sequence>MSPTSPENTPLEENPFAAPSIESMEVEPSENVVGLGLPLTPGVPFVAVCVVLGILSKMVVFYGIAFLMEAQWIEMWSWVLEEVVWGAIAGLGAAVFFHAVRRGQLTQLMPGHWRLVAISGVIVGDLLYTFAILTQLVNEDNNFVGVQIIFQQGIRELLAAALFLMVIRTTVETYPWRVYAWMCLVYYVVMLLASLASPFWFDGFAGAGFGSVYIVLTGISNLIAAVILVLLLMAIVIDFRRKIPRDAYHYLGLALPIAALLFQVGLNSILFGF</sequence>
<protein>
    <submittedName>
        <fullName evidence="2">Uncharacterized protein</fullName>
    </submittedName>
</protein>
<comment type="caution">
    <text evidence="2">The sequence shown here is derived from an EMBL/GenBank/DDBJ whole genome shotgun (WGS) entry which is preliminary data.</text>
</comment>
<evidence type="ECO:0000256" key="1">
    <source>
        <dbReference type="SAM" id="Phobius"/>
    </source>
</evidence>
<gene>
    <name evidence="2" type="ORF">C5Y83_13130</name>
</gene>
<feature type="transmembrane region" description="Helical" evidence="1">
    <location>
        <begin position="179"/>
        <end position="201"/>
    </location>
</feature>
<feature type="transmembrane region" description="Helical" evidence="1">
    <location>
        <begin position="45"/>
        <end position="68"/>
    </location>
</feature>
<accession>A0A2S8FQJ5</accession>
<dbReference type="RefSeq" id="WP_105330187.1">
    <property type="nucleotide sequence ID" value="NZ_PUHY01000010.1"/>
</dbReference>
<feature type="transmembrane region" description="Helical" evidence="1">
    <location>
        <begin position="248"/>
        <end position="271"/>
    </location>
</feature>
<feature type="transmembrane region" description="Helical" evidence="1">
    <location>
        <begin position="213"/>
        <end position="236"/>
    </location>
</feature>
<keyword evidence="1" id="KW-1133">Transmembrane helix</keyword>
<dbReference type="EMBL" id="PUHY01000010">
    <property type="protein sequence ID" value="PQO34456.1"/>
    <property type="molecule type" value="Genomic_DNA"/>
</dbReference>
<feature type="transmembrane region" description="Helical" evidence="1">
    <location>
        <begin position="112"/>
        <end position="136"/>
    </location>
</feature>
<dbReference type="OrthoDB" id="289956at2"/>
<evidence type="ECO:0000313" key="3">
    <source>
        <dbReference type="Proteomes" id="UP000238322"/>
    </source>
</evidence>